<protein>
    <submittedName>
        <fullName evidence="2">Uncharacterized protein</fullName>
    </submittedName>
</protein>
<keyword evidence="3" id="KW-1185">Reference proteome</keyword>
<accession>A0A098S2M8</accession>
<name>A0A098S2M8_9BACT</name>
<evidence type="ECO:0000313" key="2">
    <source>
        <dbReference type="EMBL" id="KGE86365.1"/>
    </source>
</evidence>
<dbReference type="EMBL" id="JPOS01000079">
    <property type="protein sequence ID" value="KGE86365.1"/>
    <property type="molecule type" value="Genomic_DNA"/>
</dbReference>
<keyword evidence="1" id="KW-0812">Transmembrane</keyword>
<evidence type="ECO:0000256" key="1">
    <source>
        <dbReference type="SAM" id="Phobius"/>
    </source>
</evidence>
<gene>
    <name evidence="2" type="ORF">IX84_21450</name>
</gene>
<keyword evidence="1" id="KW-1133">Transmembrane helix</keyword>
<dbReference type="AlphaFoldDB" id="A0A098S2M8"/>
<comment type="caution">
    <text evidence="2">The sequence shown here is derived from an EMBL/GenBank/DDBJ whole genome shotgun (WGS) entry which is preliminary data.</text>
</comment>
<sequence>MPVILRPGKHKDTILLIFRANKVLMFTIFLLIAAYIVYRAVRQILRVYECPSNEVLTAFWRGKLRPGSEPHRHLITHLGNCEKCQDRLQLLRHGLPLEDHLIDKDQD</sequence>
<evidence type="ECO:0000313" key="3">
    <source>
        <dbReference type="Proteomes" id="UP000029736"/>
    </source>
</evidence>
<proteinExistence type="predicted"/>
<organism evidence="2 3">
    <name type="scientific">Phaeodactylibacter xiamenensis</name>
    <dbReference type="NCBI Taxonomy" id="1524460"/>
    <lineage>
        <taxon>Bacteria</taxon>
        <taxon>Pseudomonadati</taxon>
        <taxon>Bacteroidota</taxon>
        <taxon>Saprospiria</taxon>
        <taxon>Saprospirales</taxon>
        <taxon>Haliscomenobacteraceae</taxon>
        <taxon>Phaeodactylibacter</taxon>
    </lineage>
</organism>
<reference evidence="2 3" key="1">
    <citation type="journal article" date="2014" name="Int. J. Syst. Evol. Microbiol.">
        <title>Phaeodactylibacter xiamenensis gen. nov., sp. nov., a member of the family Saprospiraceae isolated from the marine alga Phaeodactylum tricornutum.</title>
        <authorList>
            <person name="Chen Z.Jr."/>
            <person name="Lei X."/>
            <person name="Lai Q."/>
            <person name="Li Y."/>
            <person name="Zhang B."/>
            <person name="Zhang J."/>
            <person name="Zhang H."/>
            <person name="Yang L."/>
            <person name="Zheng W."/>
            <person name="Tian Y."/>
            <person name="Yu Z."/>
            <person name="Xu H.Jr."/>
            <person name="Zheng T."/>
        </authorList>
    </citation>
    <scope>NUCLEOTIDE SEQUENCE [LARGE SCALE GENOMIC DNA]</scope>
    <source>
        <strain evidence="2 3">KD52</strain>
    </source>
</reference>
<keyword evidence="1" id="KW-0472">Membrane</keyword>
<dbReference type="STRING" id="1524460.IX84_21450"/>
<dbReference type="Proteomes" id="UP000029736">
    <property type="component" value="Unassembled WGS sequence"/>
</dbReference>
<feature type="transmembrane region" description="Helical" evidence="1">
    <location>
        <begin position="20"/>
        <end position="38"/>
    </location>
</feature>